<dbReference type="AlphaFoldDB" id="A0A090IIR9"/>
<dbReference type="Proteomes" id="UP000182660">
    <property type="component" value="Unassembled WGS sequence"/>
</dbReference>
<dbReference type="KEGG" id="mvs:MVIS_2029"/>
<dbReference type="Proteomes" id="UP000183794">
    <property type="component" value="Unassembled WGS sequence"/>
</dbReference>
<dbReference type="HOGENOM" id="CLU_098627_0_0_6"/>
<evidence type="ECO:0000313" key="3">
    <source>
        <dbReference type="Proteomes" id="UP000182660"/>
    </source>
</evidence>
<dbReference type="PATRIC" id="fig|80854.5.peg.2168"/>
<dbReference type="InterPro" id="IPR027417">
    <property type="entry name" value="P-loop_NTPase"/>
</dbReference>
<evidence type="ECO:0000313" key="4">
    <source>
        <dbReference type="Proteomes" id="UP000183794"/>
    </source>
</evidence>
<dbReference type="STRING" id="80854.MVIS_2029"/>
<dbReference type="EMBL" id="FPLD01000113">
    <property type="protein sequence ID" value="SGZ14739.1"/>
    <property type="molecule type" value="Genomic_DNA"/>
</dbReference>
<reference evidence="1 3" key="2">
    <citation type="submission" date="2016-11" db="EMBL/GenBank/DDBJ databases">
        <authorList>
            <person name="Klemetsen T."/>
        </authorList>
    </citation>
    <scope>NUCLEOTIDE SEQUENCE [LARGE SCALE GENOMIC DNA]</scope>
    <source>
        <strain evidence="1">MT 2528</strain>
    </source>
</reference>
<keyword evidence="3" id="KW-1185">Reference proteome</keyword>
<dbReference type="OrthoDB" id="5812594at2"/>
<dbReference type="GeneID" id="61297721"/>
<protein>
    <submittedName>
        <fullName evidence="2">ATPase involved in chromosome partitioning</fullName>
    </submittedName>
</protein>
<evidence type="ECO:0000313" key="1">
    <source>
        <dbReference type="EMBL" id="SGY99823.1"/>
    </source>
</evidence>
<dbReference type="EMBL" id="FPLJ01000086">
    <property type="protein sequence ID" value="SGY99823.1"/>
    <property type="molecule type" value="Genomic_DNA"/>
</dbReference>
<evidence type="ECO:0000313" key="2">
    <source>
        <dbReference type="EMBL" id="SGZ14739.1"/>
    </source>
</evidence>
<dbReference type="Gene3D" id="3.40.50.300">
    <property type="entry name" value="P-loop containing nucleotide triphosphate hydrolases"/>
    <property type="match status" value="1"/>
</dbReference>
<proteinExistence type="predicted"/>
<sequence length="239" mass="27026">MNILPETFVEIEQIYQLITNENIKSLAINCSQGKEGGTELVLALARRHKVAGSKVLIVDLNTFKPAITNHYINGKKSWSLDDMDSQTACIAKFIDMIDILPAPKSEQDQNISFRDEKKIKNAIEYWLQHYNFIIFDTCAITRTNFSNIPGEVIARGCDASLLVVAPGISLESAVVKTIKIFKYNNVKLIGTVINDVKCPPLDMQLRNSVRRRLNGFPIFKQWLLNRISNVELLKGKFGR</sequence>
<dbReference type="RefSeq" id="WP_045110262.1">
    <property type="nucleotide sequence ID" value="NZ_CAWQZC010000023.1"/>
</dbReference>
<organism evidence="2 4">
    <name type="scientific">Moritella viscosa</name>
    <dbReference type="NCBI Taxonomy" id="80854"/>
    <lineage>
        <taxon>Bacteria</taxon>
        <taxon>Pseudomonadati</taxon>
        <taxon>Pseudomonadota</taxon>
        <taxon>Gammaproteobacteria</taxon>
        <taxon>Alteromonadales</taxon>
        <taxon>Moritellaceae</taxon>
        <taxon>Moritella</taxon>
    </lineage>
</organism>
<reference evidence="2 4" key="1">
    <citation type="submission" date="2016-11" db="EMBL/GenBank/DDBJ databases">
        <authorList>
            <person name="Jaros S."/>
            <person name="Januszkiewicz K."/>
            <person name="Wedrychowicz H."/>
        </authorList>
    </citation>
    <scope>NUCLEOTIDE SEQUENCE [LARGE SCALE GENOMIC DNA]</scope>
    <source>
        <strain evidence="2">NVI 5450</strain>
    </source>
</reference>
<accession>A0A090IIR9</accession>
<gene>
    <name evidence="1" type="ORF">MT2528_3919</name>
    <name evidence="2" type="ORF">NVI5450_4099</name>
</gene>
<dbReference type="SUPFAM" id="SSF52540">
    <property type="entry name" value="P-loop containing nucleoside triphosphate hydrolases"/>
    <property type="match status" value="1"/>
</dbReference>
<name>A0A090IIR9_9GAMM</name>